<evidence type="ECO:0000256" key="3">
    <source>
        <dbReference type="ARBA" id="ARBA00022475"/>
    </source>
</evidence>
<dbReference type="Pfam" id="PF00528">
    <property type="entry name" value="BPD_transp_1"/>
    <property type="match status" value="1"/>
</dbReference>
<evidence type="ECO:0000256" key="6">
    <source>
        <dbReference type="ARBA" id="ARBA00022989"/>
    </source>
</evidence>
<evidence type="ECO:0000313" key="11">
    <source>
        <dbReference type="Proteomes" id="UP000199392"/>
    </source>
</evidence>
<dbReference type="SUPFAM" id="SSF161098">
    <property type="entry name" value="MetI-like"/>
    <property type="match status" value="1"/>
</dbReference>
<keyword evidence="7 8" id="KW-0472">Membrane</keyword>
<comment type="subcellular location">
    <subcellularLocation>
        <location evidence="1">Cell inner membrane</location>
        <topology evidence="1">Multi-pass membrane protein</topology>
    </subcellularLocation>
    <subcellularLocation>
        <location evidence="8">Cell membrane</location>
        <topology evidence="8">Multi-pass membrane protein</topology>
    </subcellularLocation>
</comment>
<feature type="transmembrane region" description="Helical" evidence="8">
    <location>
        <begin position="240"/>
        <end position="261"/>
    </location>
</feature>
<dbReference type="GO" id="GO:0055085">
    <property type="term" value="P:transmembrane transport"/>
    <property type="evidence" value="ECO:0007669"/>
    <property type="project" value="InterPro"/>
</dbReference>
<evidence type="ECO:0000256" key="4">
    <source>
        <dbReference type="ARBA" id="ARBA00022519"/>
    </source>
</evidence>
<dbReference type="CDD" id="cd06261">
    <property type="entry name" value="TM_PBP2"/>
    <property type="match status" value="1"/>
</dbReference>
<evidence type="ECO:0000256" key="8">
    <source>
        <dbReference type="RuleBase" id="RU363032"/>
    </source>
</evidence>
<dbReference type="EMBL" id="FOZW01000013">
    <property type="protein sequence ID" value="SFT18177.1"/>
    <property type="molecule type" value="Genomic_DNA"/>
</dbReference>
<evidence type="ECO:0000256" key="2">
    <source>
        <dbReference type="ARBA" id="ARBA00022448"/>
    </source>
</evidence>
<sequence>MTKLHPGRLATLLTALVALFLLMPLIAVVPVSFTSRRYLSLPDGKYSLRHYQALWEDPEWLSSFLTSVQVGVIASLLAVALATAFCIGIWMLRPRFSGLMTGFVLLPMVAPPVVSSLTLYFFLKKLSEWNSLIAYDSLGGVILAHMVMIVPYAVVVVMVSLSQIDRRMDLAAQSMGASVPTRIFGVILPNIRFGLLGAFFLCFLLSWDEIGVTLFVTSVETITLPRRMWMGLRDNVDPSIAALSVLLILVVSLLVIARALLLMRKERAAR</sequence>
<dbReference type="RefSeq" id="WP_092429035.1">
    <property type="nucleotide sequence ID" value="NZ_FNCL01000013.1"/>
</dbReference>
<feature type="transmembrane region" description="Helical" evidence="8">
    <location>
        <begin position="99"/>
        <end position="122"/>
    </location>
</feature>
<dbReference type="STRING" id="311180.SAMN04488050_113103"/>
<evidence type="ECO:0000256" key="7">
    <source>
        <dbReference type="ARBA" id="ARBA00023136"/>
    </source>
</evidence>
<dbReference type="PROSITE" id="PS50928">
    <property type="entry name" value="ABC_TM1"/>
    <property type="match status" value="1"/>
</dbReference>
<feature type="transmembrane region" description="Helical" evidence="8">
    <location>
        <begin position="183"/>
        <end position="207"/>
    </location>
</feature>
<keyword evidence="11" id="KW-1185">Reference proteome</keyword>
<dbReference type="GO" id="GO:0005886">
    <property type="term" value="C:plasma membrane"/>
    <property type="evidence" value="ECO:0007669"/>
    <property type="project" value="UniProtKB-SubCell"/>
</dbReference>
<feature type="transmembrane region" description="Helical" evidence="8">
    <location>
        <begin position="142"/>
        <end position="162"/>
    </location>
</feature>
<proteinExistence type="inferred from homology"/>
<keyword evidence="3" id="KW-1003">Cell membrane</keyword>
<organism evidence="10 11">
    <name type="scientific">Alloyangia pacifica</name>
    <dbReference type="NCBI Taxonomy" id="311180"/>
    <lineage>
        <taxon>Bacteria</taxon>
        <taxon>Pseudomonadati</taxon>
        <taxon>Pseudomonadota</taxon>
        <taxon>Alphaproteobacteria</taxon>
        <taxon>Rhodobacterales</taxon>
        <taxon>Roseobacteraceae</taxon>
        <taxon>Alloyangia</taxon>
    </lineage>
</organism>
<dbReference type="PANTHER" id="PTHR43357:SF4">
    <property type="entry name" value="INNER MEMBRANE ABC TRANSPORTER PERMEASE PROTEIN YDCV"/>
    <property type="match status" value="1"/>
</dbReference>
<gene>
    <name evidence="10" type="ORF">SAMN04488050_113103</name>
</gene>
<feature type="domain" description="ABC transmembrane type-1" evidence="9">
    <location>
        <begin position="64"/>
        <end position="258"/>
    </location>
</feature>
<reference evidence="11" key="1">
    <citation type="submission" date="2016-10" db="EMBL/GenBank/DDBJ databases">
        <authorList>
            <person name="Varghese N."/>
            <person name="Submissions S."/>
        </authorList>
    </citation>
    <scope>NUCLEOTIDE SEQUENCE [LARGE SCALE GENOMIC DNA]</scope>
    <source>
        <strain evidence="11">DSM 26894</strain>
    </source>
</reference>
<evidence type="ECO:0000256" key="5">
    <source>
        <dbReference type="ARBA" id="ARBA00022692"/>
    </source>
</evidence>
<accession>A0A1I6VWU6</accession>
<dbReference type="InterPro" id="IPR035906">
    <property type="entry name" value="MetI-like_sf"/>
</dbReference>
<keyword evidence="2 8" id="KW-0813">Transport</keyword>
<keyword evidence="5 8" id="KW-0812">Transmembrane</keyword>
<name>A0A1I6VWU6_9RHOB</name>
<protein>
    <submittedName>
        <fullName evidence="10">Putative spermidine/putrescine transport system permease protein</fullName>
    </submittedName>
</protein>
<dbReference type="Proteomes" id="UP000199392">
    <property type="component" value="Unassembled WGS sequence"/>
</dbReference>
<keyword evidence="6 8" id="KW-1133">Transmembrane helix</keyword>
<dbReference type="AlphaFoldDB" id="A0A1I6VWU6"/>
<dbReference type="InterPro" id="IPR000515">
    <property type="entry name" value="MetI-like"/>
</dbReference>
<keyword evidence="4" id="KW-0997">Cell inner membrane</keyword>
<dbReference type="Gene3D" id="1.10.3720.10">
    <property type="entry name" value="MetI-like"/>
    <property type="match status" value="1"/>
</dbReference>
<dbReference type="PANTHER" id="PTHR43357">
    <property type="entry name" value="INNER MEMBRANE ABC TRANSPORTER PERMEASE PROTEIN YDCV"/>
    <property type="match status" value="1"/>
</dbReference>
<comment type="similarity">
    <text evidence="8">Belongs to the binding-protein-dependent transport system permease family.</text>
</comment>
<dbReference type="OrthoDB" id="9815533at2"/>
<evidence type="ECO:0000256" key="1">
    <source>
        <dbReference type="ARBA" id="ARBA00004429"/>
    </source>
</evidence>
<evidence type="ECO:0000259" key="9">
    <source>
        <dbReference type="PROSITE" id="PS50928"/>
    </source>
</evidence>
<feature type="transmembrane region" description="Helical" evidence="8">
    <location>
        <begin position="68"/>
        <end position="92"/>
    </location>
</feature>
<evidence type="ECO:0000313" key="10">
    <source>
        <dbReference type="EMBL" id="SFT18177.1"/>
    </source>
</evidence>